<organism evidence="1 2">
    <name type="scientific">Niabella ginsengisoli</name>
    <dbReference type="NCBI Taxonomy" id="522298"/>
    <lineage>
        <taxon>Bacteria</taxon>
        <taxon>Pseudomonadati</taxon>
        <taxon>Bacteroidota</taxon>
        <taxon>Chitinophagia</taxon>
        <taxon>Chitinophagales</taxon>
        <taxon>Chitinophagaceae</taxon>
        <taxon>Niabella</taxon>
    </lineage>
</organism>
<dbReference type="EMBL" id="JAKWBL010000003">
    <property type="protein sequence ID" value="MCH5599236.1"/>
    <property type="molecule type" value="Genomic_DNA"/>
</dbReference>
<name>A0ABS9SLI0_9BACT</name>
<accession>A0ABS9SLI0</accession>
<proteinExistence type="predicted"/>
<dbReference type="RefSeq" id="WP_240830927.1">
    <property type="nucleotide sequence ID" value="NZ_JAKWBL010000003.1"/>
</dbReference>
<reference evidence="1 2" key="1">
    <citation type="submission" date="2022-02" db="EMBL/GenBank/DDBJ databases">
        <authorList>
            <person name="Min J."/>
        </authorList>
    </citation>
    <scope>NUCLEOTIDE SEQUENCE [LARGE SCALE GENOMIC DNA]</scope>
    <source>
        <strain evidence="1 2">GR10-1</strain>
    </source>
</reference>
<evidence type="ECO:0008006" key="3">
    <source>
        <dbReference type="Google" id="ProtNLM"/>
    </source>
</evidence>
<gene>
    <name evidence="1" type="ORF">MKP09_15635</name>
</gene>
<evidence type="ECO:0000313" key="2">
    <source>
        <dbReference type="Proteomes" id="UP001202248"/>
    </source>
</evidence>
<sequence length="95" mass="11222">MSSTTSVAQEFYKIREEWARVDKLKTWNLAVWIATYQDIDIIDKFIETERLPIGIFDDIFFASTLHTKVIRLLLKKHSGKSMKAGFNQYQIHRKT</sequence>
<comment type="caution">
    <text evidence="1">The sequence shown here is derived from an EMBL/GenBank/DDBJ whole genome shotgun (WGS) entry which is preliminary data.</text>
</comment>
<evidence type="ECO:0000313" key="1">
    <source>
        <dbReference type="EMBL" id="MCH5599236.1"/>
    </source>
</evidence>
<keyword evidence="2" id="KW-1185">Reference proteome</keyword>
<dbReference type="Proteomes" id="UP001202248">
    <property type="component" value="Unassembled WGS sequence"/>
</dbReference>
<protein>
    <recommendedName>
        <fullName evidence="3">DUF1232 domain-containing protein</fullName>
    </recommendedName>
</protein>